<keyword evidence="4" id="KW-1185">Reference proteome</keyword>
<dbReference type="InterPro" id="IPR019618">
    <property type="entry name" value="Spore_germination_GerPA"/>
</dbReference>
<reference evidence="1" key="2">
    <citation type="submission" date="2015-07" db="EMBL/GenBank/DDBJ databases">
        <title>MeaNS - Measles Nucleotide Surveillance Program.</title>
        <authorList>
            <person name="Tran T."/>
            <person name="Druce J."/>
        </authorList>
    </citation>
    <scope>NUCLEOTIDE SEQUENCE</scope>
    <source>
        <strain evidence="1">JCM 11544</strain>
    </source>
</reference>
<evidence type="ECO:0000313" key="2">
    <source>
        <dbReference type="EMBL" id="KZE47649.1"/>
    </source>
</evidence>
<reference evidence="3 6" key="5">
    <citation type="submission" date="2019-08" db="EMBL/GenBank/DDBJ databases">
        <title>Bacillus genomes from the desert of Cuatro Cienegas, Coahuila.</title>
        <authorList>
            <person name="Olmedo-Alvarez G."/>
        </authorList>
    </citation>
    <scope>NUCLEOTIDE SEQUENCE [LARGE SCALE GENOMIC DNA]</scope>
    <source>
        <strain evidence="3 6">CH108_3D</strain>
    </source>
</reference>
<dbReference type="PANTHER" id="PTHR37808:SF3">
    <property type="entry name" value="SPORE GERMINATION PROTEIN GERPA-RELATED"/>
    <property type="match status" value="1"/>
</dbReference>
<evidence type="ECO:0000313" key="6">
    <source>
        <dbReference type="Proteomes" id="UP000322997"/>
    </source>
</evidence>
<gene>
    <name evidence="1" type="ORF">AF331_08255</name>
    <name evidence="2" type="ORF">AV649_20715</name>
    <name evidence="3" type="ORF">FZC83_13400</name>
</gene>
<reference evidence="5" key="3">
    <citation type="submission" date="2016-01" db="EMBL/GenBank/DDBJ databases">
        <title>Whole genome sequencing of Bhargavaea cecembensis T14.</title>
        <authorList>
            <person name="Hong K.W."/>
        </authorList>
    </citation>
    <scope>NUCLEOTIDE SEQUENCE [LARGE SCALE GENOMIC DNA]</scope>
    <source>
        <strain evidence="5">M19</strain>
    </source>
</reference>
<dbReference type="EMBL" id="LGUE01000001">
    <property type="protein sequence ID" value="KON92423.1"/>
    <property type="molecule type" value="Genomic_DNA"/>
</dbReference>
<dbReference type="OrthoDB" id="2382149at2"/>
<reference evidence="2" key="4">
    <citation type="submission" date="2016-01" db="EMBL/GenBank/DDBJ databases">
        <authorList>
            <person name="McClelland M."/>
            <person name="Jain A."/>
            <person name="Saraogi P."/>
            <person name="Mendelson R."/>
            <person name="Westerman R."/>
            <person name="SanMiguel P."/>
            <person name="Csonka L."/>
        </authorList>
    </citation>
    <scope>NUCLEOTIDE SEQUENCE</scope>
    <source>
        <strain evidence="2">M19</strain>
    </source>
</reference>
<evidence type="ECO:0000313" key="3">
    <source>
        <dbReference type="EMBL" id="TYS54204.1"/>
    </source>
</evidence>
<dbReference type="PATRIC" id="fig|189381.10.peg.3932"/>
<evidence type="ECO:0000313" key="1">
    <source>
        <dbReference type="EMBL" id="KON92423.1"/>
    </source>
</evidence>
<dbReference type="GeneID" id="89534057"/>
<protein>
    <submittedName>
        <fullName evidence="3">Spore germination protein</fullName>
    </submittedName>
    <submittedName>
        <fullName evidence="1">Spore gernimation protein GerPF</fullName>
    </submittedName>
</protein>
<organism evidence="2 5">
    <name type="scientific">Rossellomorea marisflavi</name>
    <dbReference type="NCBI Taxonomy" id="189381"/>
    <lineage>
        <taxon>Bacteria</taxon>
        <taxon>Bacillati</taxon>
        <taxon>Bacillota</taxon>
        <taxon>Bacilli</taxon>
        <taxon>Bacillales</taxon>
        <taxon>Bacillaceae</taxon>
        <taxon>Rossellomorea</taxon>
    </lineage>
</organism>
<proteinExistence type="predicted"/>
<reference evidence="4" key="1">
    <citation type="submission" date="2015-07" db="EMBL/GenBank/DDBJ databases">
        <title>Fjat-14235 jcm11544.</title>
        <authorList>
            <person name="Liu B."/>
            <person name="Wang J."/>
            <person name="Zhu Y."/>
            <person name="Liu G."/>
            <person name="Chen Q."/>
            <person name="Chen Z."/>
            <person name="Lan J."/>
            <person name="Che J."/>
            <person name="Ge C."/>
            <person name="Shi H."/>
            <person name="Pan Z."/>
            <person name="Liu X."/>
        </authorList>
    </citation>
    <scope>NUCLEOTIDE SEQUENCE [LARGE SCALE GENOMIC DNA]</scope>
    <source>
        <strain evidence="4">JCM 11544</strain>
    </source>
</reference>
<dbReference type="Proteomes" id="UP000076510">
    <property type="component" value="Unassembled WGS sequence"/>
</dbReference>
<evidence type="ECO:0000313" key="5">
    <source>
        <dbReference type="Proteomes" id="UP000076510"/>
    </source>
</evidence>
<name>A0A0J5V5R9_9BACI</name>
<dbReference type="EMBL" id="VTEQ01000003">
    <property type="protein sequence ID" value="TYS54204.1"/>
    <property type="molecule type" value="Genomic_DNA"/>
</dbReference>
<evidence type="ECO:0000313" key="4">
    <source>
        <dbReference type="Proteomes" id="UP000037405"/>
    </source>
</evidence>
<accession>A0A0J5V5R9</accession>
<dbReference type="Proteomes" id="UP000322997">
    <property type="component" value="Unassembled WGS sequence"/>
</dbReference>
<dbReference type="AlphaFoldDB" id="A0A0J5V5R9"/>
<dbReference type="EMBL" id="LQQY01000021">
    <property type="protein sequence ID" value="KZE47649.1"/>
    <property type="molecule type" value="Genomic_DNA"/>
</dbReference>
<comment type="caution">
    <text evidence="2">The sequence shown here is derived from an EMBL/GenBank/DDBJ whole genome shotgun (WGS) entry which is preliminary data.</text>
</comment>
<dbReference type="RefSeq" id="WP_048004371.1">
    <property type="nucleotide sequence ID" value="NZ_BSED01000073.1"/>
</dbReference>
<sequence>MPALVGPVSILNIGGGNVQFGDTGIISPKNASKTYGGSGGFNTGPFQLTYNVFSATTTFDCNVVDQPIAGNN</sequence>
<dbReference type="Proteomes" id="UP000037405">
    <property type="component" value="Unassembled WGS sequence"/>
</dbReference>
<dbReference type="STRING" id="189381.GCA_900166615_02601"/>
<dbReference type="PANTHER" id="PTHR37808">
    <property type="entry name" value="SPORE GERMINATION PROTEIN-LIKE PROTEIN YDZR-RELATED"/>
    <property type="match status" value="1"/>
</dbReference>
<dbReference type="Pfam" id="PF10676">
    <property type="entry name" value="gerPA"/>
    <property type="match status" value="1"/>
</dbReference>